<dbReference type="Proteomes" id="UP000709295">
    <property type="component" value="Unassembled WGS sequence"/>
</dbReference>
<accession>A0A8J5JEE0</accession>
<gene>
    <name evidence="1" type="ORF">JG688_00000187</name>
</gene>
<protein>
    <submittedName>
        <fullName evidence="1">Uncharacterized protein</fullName>
    </submittedName>
</protein>
<name>A0A8J5JEE0_9STRA</name>
<dbReference type="AlphaFoldDB" id="A0A8J5JEE0"/>
<organism evidence="1 2">
    <name type="scientific">Phytophthora aleatoria</name>
    <dbReference type="NCBI Taxonomy" id="2496075"/>
    <lineage>
        <taxon>Eukaryota</taxon>
        <taxon>Sar</taxon>
        <taxon>Stramenopiles</taxon>
        <taxon>Oomycota</taxon>
        <taxon>Peronosporomycetes</taxon>
        <taxon>Peronosporales</taxon>
        <taxon>Peronosporaceae</taxon>
        <taxon>Phytophthora</taxon>
    </lineage>
</organism>
<proteinExistence type="predicted"/>
<comment type="caution">
    <text evidence="1">The sequence shown here is derived from an EMBL/GenBank/DDBJ whole genome shotgun (WGS) entry which is preliminary data.</text>
</comment>
<reference evidence="1" key="1">
    <citation type="submission" date="2021-01" db="EMBL/GenBank/DDBJ databases">
        <title>Phytophthora aleatoria, a newly-described species from Pinus radiata is distinct from Phytophthora cactorum isolates based on comparative genomics.</title>
        <authorList>
            <person name="Mcdougal R."/>
            <person name="Panda P."/>
            <person name="Williams N."/>
            <person name="Studholme D.J."/>
        </authorList>
    </citation>
    <scope>NUCLEOTIDE SEQUENCE</scope>
    <source>
        <strain evidence="1">NZFS 4037</strain>
    </source>
</reference>
<sequence>MAEETKAHFSKTSVSTTHRDIVTKIHHWKQTSTKESKTKAPRKRQDLFAELVKKEVGRNQIDSGDLCRCKDSPFDN</sequence>
<evidence type="ECO:0000313" key="2">
    <source>
        <dbReference type="Proteomes" id="UP000709295"/>
    </source>
</evidence>
<keyword evidence="2" id="KW-1185">Reference proteome</keyword>
<dbReference type="EMBL" id="JAENGY010000003">
    <property type="protein sequence ID" value="KAG6977575.1"/>
    <property type="molecule type" value="Genomic_DNA"/>
</dbReference>
<evidence type="ECO:0000313" key="1">
    <source>
        <dbReference type="EMBL" id="KAG6977575.1"/>
    </source>
</evidence>